<dbReference type="InterPro" id="IPR003439">
    <property type="entry name" value="ABC_transporter-like_ATP-bd"/>
</dbReference>
<dbReference type="OrthoDB" id="9804819at2"/>
<dbReference type="PROSITE" id="PS50893">
    <property type="entry name" value="ABC_TRANSPORTER_2"/>
    <property type="match status" value="1"/>
</dbReference>
<dbReference type="InterPro" id="IPR003593">
    <property type="entry name" value="AAA+_ATPase"/>
</dbReference>
<dbReference type="Gene3D" id="3.40.50.300">
    <property type="entry name" value="P-loop containing nucleotide triphosphate hydrolases"/>
    <property type="match status" value="1"/>
</dbReference>
<evidence type="ECO:0000256" key="3">
    <source>
        <dbReference type="ARBA" id="ARBA00022741"/>
    </source>
</evidence>
<dbReference type="SUPFAM" id="SSF52540">
    <property type="entry name" value="P-loop containing nucleoside triphosphate hydrolases"/>
    <property type="match status" value="1"/>
</dbReference>
<accession>A0A1R4KGY7</accession>
<feature type="domain" description="ABC transporter" evidence="5">
    <location>
        <begin position="8"/>
        <end position="236"/>
    </location>
</feature>
<dbReference type="RefSeq" id="WP_094765802.1">
    <property type="nucleotide sequence ID" value="NZ_FUKQ01000052.1"/>
</dbReference>
<proteinExistence type="inferred from homology"/>
<dbReference type="SMART" id="SM00382">
    <property type="entry name" value="AAA"/>
    <property type="match status" value="1"/>
</dbReference>
<dbReference type="STRING" id="1255658.FM114_14245"/>
<keyword evidence="4 6" id="KW-0067">ATP-binding</keyword>
<name>A0A1R4KGY7_9ACTN</name>
<dbReference type="PANTHER" id="PTHR43335">
    <property type="entry name" value="ABC TRANSPORTER, ATP-BINDING PROTEIN"/>
    <property type="match status" value="1"/>
</dbReference>
<evidence type="ECO:0000313" key="6">
    <source>
        <dbReference type="EMBL" id="SJN43354.1"/>
    </source>
</evidence>
<dbReference type="Pfam" id="PF00005">
    <property type="entry name" value="ABC_tran"/>
    <property type="match status" value="1"/>
</dbReference>
<dbReference type="Proteomes" id="UP000188342">
    <property type="component" value="Unassembled WGS sequence"/>
</dbReference>
<keyword evidence="3" id="KW-0547">Nucleotide-binding</keyword>
<evidence type="ECO:0000313" key="7">
    <source>
        <dbReference type="Proteomes" id="UP000188342"/>
    </source>
</evidence>
<evidence type="ECO:0000256" key="1">
    <source>
        <dbReference type="ARBA" id="ARBA00005417"/>
    </source>
</evidence>
<dbReference type="EMBL" id="FUKQ01000052">
    <property type="protein sequence ID" value="SJN43354.1"/>
    <property type="molecule type" value="Genomic_DNA"/>
</dbReference>
<keyword evidence="2" id="KW-0813">Transport</keyword>
<reference evidence="6 7" key="1">
    <citation type="submission" date="2017-02" db="EMBL/GenBank/DDBJ databases">
        <authorList>
            <person name="Peterson S.W."/>
        </authorList>
    </citation>
    <scope>NUCLEOTIDE SEQUENCE [LARGE SCALE GENOMIC DNA]</scope>
    <source>
        <strain evidence="6 7">LSP_Lj1</strain>
    </source>
</reference>
<evidence type="ECO:0000259" key="5">
    <source>
        <dbReference type="PROSITE" id="PS50893"/>
    </source>
</evidence>
<dbReference type="GO" id="GO:0016887">
    <property type="term" value="F:ATP hydrolysis activity"/>
    <property type="evidence" value="ECO:0007669"/>
    <property type="project" value="InterPro"/>
</dbReference>
<protein>
    <submittedName>
        <fullName evidence="6">ABC transporter, ATP-binding protein</fullName>
    </submittedName>
</protein>
<organism evidence="6 7">
    <name type="scientific">Luteococcus japonicus LSP_Lj1</name>
    <dbReference type="NCBI Taxonomy" id="1255658"/>
    <lineage>
        <taxon>Bacteria</taxon>
        <taxon>Bacillati</taxon>
        <taxon>Actinomycetota</taxon>
        <taxon>Actinomycetes</taxon>
        <taxon>Propionibacteriales</taxon>
        <taxon>Propionibacteriaceae</taxon>
        <taxon>Luteococcus</taxon>
    </lineage>
</organism>
<gene>
    <name evidence="6" type="ORF">FM114_14245</name>
</gene>
<sequence length="285" mass="30419">MTTATPAVRVQALGKRFKDKTALDDVDLDVPEGSIFGFLGPNGAGKTTTIRILLGLARATSGRAEIFGQDVTAAGNDLRHQVGYLPDVPGFYPWMTAPEFLRFTGKLFGLSDDVIAERSAALLAMAGLEGVQHKVGGYSRGMKQRLGIAQALMNAPRLLILDEPTSALDPAGRKEVLDMINSLRGRTTVLFSTHILADVQRVCDEVAILCDGHVLTQAPLHELLARSGAQDRITVEASGSEQARARFQELLPGIAAQAGVDLGPVVAAEANLEDVFLTLVNGEHR</sequence>
<dbReference type="CDD" id="cd03230">
    <property type="entry name" value="ABC_DR_subfamily_A"/>
    <property type="match status" value="1"/>
</dbReference>
<dbReference type="GO" id="GO:0005524">
    <property type="term" value="F:ATP binding"/>
    <property type="evidence" value="ECO:0007669"/>
    <property type="project" value="UniProtKB-KW"/>
</dbReference>
<dbReference type="AlphaFoldDB" id="A0A1R4KGY7"/>
<evidence type="ECO:0000256" key="4">
    <source>
        <dbReference type="ARBA" id="ARBA00022840"/>
    </source>
</evidence>
<dbReference type="PANTHER" id="PTHR43335:SF4">
    <property type="entry name" value="ABC TRANSPORTER, ATP-BINDING PROTEIN"/>
    <property type="match status" value="1"/>
</dbReference>
<dbReference type="InterPro" id="IPR027417">
    <property type="entry name" value="P-loop_NTPase"/>
</dbReference>
<evidence type="ECO:0000256" key="2">
    <source>
        <dbReference type="ARBA" id="ARBA00022448"/>
    </source>
</evidence>
<keyword evidence="7" id="KW-1185">Reference proteome</keyword>
<comment type="similarity">
    <text evidence="1">Belongs to the ABC transporter superfamily.</text>
</comment>